<dbReference type="RefSeq" id="WP_412701960.1">
    <property type="nucleotide sequence ID" value="NZ_JBDLBQ010000007.1"/>
</dbReference>
<evidence type="ECO:0000313" key="3">
    <source>
        <dbReference type="Proteomes" id="UP001634413"/>
    </source>
</evidence>
<reference evidence="2 3" key="1">
    <citation type="journal article" date="2024" name="Anaerobe">
        <title>The identification of Finegoldia dalianensis sp. nov., isolated from the pus of a patient with skin abscess and genomic analysis of the strains belonging to Finegoldia genus.</title>
        <authorList>
            <person name="Li Y."/>
            <person name="Wang Y."/>
            <person name="Xiao D."/>
            <person name="Wang J."/>
            <person name="Jin D."/>
        </authorList>
    </citation>
    <scope>NUCLEOTIDE SEQUENCE [LARGE SCALE GENOMIC DNA]</scope>
    <source>
        <strain evidence="2 3">LY240594</strain>
    </source>
</reference>
<keyword evidence="1" id="KW-0175">Coiled coil</keyword>
<evidence type="ECO:0000256" key="1">
    <source>
        <dbReference type="SAM" id="Coils"/>
    </source>
</evidence>
<accession>A0ABW9KE35</accession>
<dbReference type="EMBL" id="JBDLBQ010000007">
    <property type="protein sequence ID" value="MFN2102813.1"/>
    <property type="molecule type" value="Genomic_DNA"/>
</dbReference>
<evidence type="ECO:0000313" key="2">
    <source>
        <dbReference type="EMBL" id="MFN2102813.1"/>
    </source>
</evidence>
<keyword evidence="3" id="KW-1185">Reference proteome</keyword>
<organism evidence="2 3">
    <name type="scientific">Finegoldia dalianensis</name>
    <dbReference type="NCBI Taxonomy" id="3145239"/>
    <lineage>
        <taxon>Bacteria</taxon>
        <taxon>Bacillati</taxon>
        <taxon>Bacillota</taxon>
        <taxon>Tissierellia</taxon>
        <taxon>Tissierellales</taxon>
        <taxon>Peptoniphilaceae</taxon>
        <taxon>Finegoldia</taxon>
    </lineage>
</organism>
<comment type="caution">
    <text evidence="2">The sequence shown here is derived from an EMBL/GenBank/DDBJ whole genome shotgun (WGS) entry which is preliminary data.</text>
</comment>
<proteinExistence type="predicted"/>
<protein>
    <submittedName>
        <fullName evidence="2">Uncharacterized protein</fullName>
    </submittedName>
</protein>
<feature type="coiled-coil region" evidence="1">
    <location>
        <begin position="95"/>
        <end position="126"/>
    </location>
</feature>
<dbReference type="Proteomes" id="UP001634413">
    <property type="component" value="Unassembled WGS sequence"/>
</dbReference>
<name>A0ABW9KE35_9FIRM</name>
<sequence length="146" mass="17367">MTKRFQVTLNEEQEKILKEHHKNVKDIIPSFTKYLQYRLANPIIFKVNLGSSNSIKNNEIIDSFEFSELLNNTNEIKNEIKNFYSKKLEEGNLSKEDYLEIKKEVIEKLDNLEEELLSEFKTANKNILKIKKKIFETYKLPSDYTK</sequence>
<gene>
    <name evidence="2" type="ORF">ABDJ34_07860</name>
</gene>